<dbReference type="InterPro" id="IPR014730">
    <property type="entry name" value="ETF_a/b_N"/>
</dbReference>
<dbReference type="Gene3D" id="3.40.50.620">
    <property type="entry name" value="HUPs"/>
    <property type="match status" value="1"/>
</dbReference>
<dbReference type="AlphaFoldDB" id="A0A9N9GQC3"/>
<feature type="domain" description="Electron transfer flavoprotein alpha/beta-subunit N-terminal" evidence="5">
    <location>
        <begin position="46"/>
        <end position="122"/>
    </location>
</feature>
<protein>
    <recommendedName>
        <fullName evidence="3">Probable electron transfer flavoprotein subunit alpha, mitochondrial</fullName>
    </recommendedName>
</protein>
<evidence type="ECO:0000256" key="4">
    <source>
        <dbReference type="ARBA" id="ARBA00025416"/>
    </source>
</evidence>
<accession>A0A9N9GQC3</accession>
<proteinExistence type="inferred from homology"/>
<dbReference type="SUPFAM" id="SSF52402">
    <property type="entry name" value="Adenine nucleotide alpha hydrolases-like"/>
    <property type="match status" value="1"/>
</dbReference>
<reference evidence="6" key="1">
    <citation type="submission" date="2021-06" db="EMBL/GenBank/DDBJ databases">
        <authorList>
            <person name="Kallberg Y."/>
            <person name="Tangrot J."/>
            <person name="Rosling A."/>
        </authorList>
    </citation>
    <scope>NUCLEOTIDE SEQUENCE</scope>
    <source>
        <strain evidence="6">87-6 pot B 2015</strain>
    </source>
</reference>
<dbReference type="Pfam" id="PF01012">
    <property type="entry name" value="ETF"/>
    <property type="match status" value="1"/>
</dbReference>
<comment type="subcellular location">
    <subcellularLocation>
        <location evidence="1">Mitochondrion matrix</location>
    </subcellularLocation>
</comment>
<gene>
    <name evidence="6" type="ORF">FMOSSE_LOCUS9833</name>
</gene>
<evidence type="ECO:0000313" key="7">
    <source>
        <dbReference type="Proteomes" id="UP000789375"/>
    </source>
</evidence>
<keyword evidence="7" id="KW-1185">Reference proteome</keyword>
<sequence>MFSLRRVSTQIINKRTLSGIRPILCLRGYATAQDISSLLLVDHKNKAIASSTLNAFTAASKLGVSEVSKIKGVSKVLVAKDKVYEHGIAEVYAPLLASTQKQLKFTHLIAPHSAFGKNIMPRTLLVSNRRMLQFF</sequence>
<dbReference type="GO" id="GO:0009055">
    <property type="term" value="F:electron transfer activity"/>
    <property type="evidence" value="ECO:0007669"/>
    <property type="project" value="InterPro"/>
</dbReference>
<organism evidence="6 7">
    <name type="scientific">Funneliformis mosseae</name>
    <name type="common">Endomycorrhizal fungus</name>
    <name type="synonym">Glomus mosseae</name>
    <dbReference type="NCBI Taxonomy" id="27381"/>
    <lineage>
        <taxon>Eukaryota</taxon>
        <taxon>Fungi</taxon>
        <taxon>Fungi incertae sedis</taxon>
        <taxon>Mucoromycota</taxon>
        <taxon>Glomeromycotina</taxon>
        <taxon>Glomeromycetes</taxon>
        <taxon>Glomerales</taxon>
        <taxon>Glomeraceae</taxon>
        <taxon>Funneliformis</taxon>
    </lineage>
</organism>
<dbReference type="Proteomes" id="UP000789375">
    <property type="component" value="Unassembled WGS sequence"/>
</dbReference>
<evidence type="ECO:0000313" key="6">
    <source>
        <dbReference type="EMBL" id="CAG8618221.1"/>
    </source>
</evidence>
<dbReference type="GO" id="GO:0005759">
    <property type="term" value="C:mitochondrial matrix"/>
    <property type="evidence" value="ECO:0007669"/>
    <property type="project" value="UniProtKB-SubCell"/>
</dbReference>
<comment type="function">
    <text evidence="4">The electron transfer flavoprotein serves as a specific electron acceptor for several dehydrogenases, including five acyl-CoA dehydrogenases, glutaryl-CoA and sarcosine dehydrogenase. It transfers the electrons to the main mitochondrial respiratory chain via ETF-ubiquinone oxidoreductase (ETF dehydrogenase).</text>
</comment>
<dbReference type="PANTHER" id="PTHR43153:SF1">
    <property type="entry name" value="ELECTRON TRANSFER FLAVOPROTEIN SUBUNIT ALPHA, MITOCHONDRIAL"/>
    <property type="match status" value="1"/>
</dbReference>
<name>A0A9N9GQC3_FUNMO</name>
<dbReference type="EMBL" id="CAJVPP010003016">
    <property type="protein sequence ID" value="CAG8618221.1"/>
    <property type="molecule type" value="Genomic_DNA"/>
</dbReference>
<feature type="non-terminal residue" evidence="6">
    <location>
        <position position="135"/>
    </location>
</feature>
<dbReference type="InterPro" id="IPR014729">
    <property type="entry name" value="Rossmann-like_a/b/a_fold"/>
</dbReference>
<comment type="similarity">
    <text evidence="2">Belongs to the ETF alpha-subunit/FixB family.</text>
</comment>
<evidence type="ECO:0000256" key="1">
    <source>
        <dbReference type="ARBA" id="ARBA00004305"/>
    </source>
</evidence>
<evidence type="ECO:0000256" key="3">
    <source>
        <dbReference type="ARBA" id="ARBA00020656"/>
    </source>
</evidence>
<dbReference type="GO" id="GO:0033539">
    <property type="term" value="P:fatty acid beta-oxidation using acyl-CoA dehydrogenase"/>
    <property type="evidence" value="ECO:0007669"/>
    <property type="project" value="TreeGrafter"/>
</dbReference>
<evidence type="ECO:0000256" key="2">
    <source>
        <dbReference type="ARBA" id="ARBA00005817"/>
    </source>
</evidence>
<comment type="caution">
    <text evidence="6">The sequence shown here is derived from an EMBL/GenBank/DDBJ whole genome shotgun (WGS) entry which is preliminary data.</text>
</comment>
<dbReference type="InterPro" id="IPR001308">
    <property type="entry name" value="ETF_a/FixB"/>
</dbReference>
<evidence type="ECO:0000259" key="5">
    <source>
        <dbReference type="Pfam" id="PF01012"/>
    </source>
</evidence>
<dbReference type="GO" id="GO:0050660">
    <property type="term" value="F:flavin adenine dinucleotide binding"/>
    <property type="evidence" value="ECO:0007669"/>
    <property type="project" value="InterPro"/>
</dbReference>
<dbReference type="PANTHER" id="PTHR43153">
    <property type="entry name" value="ELECTRON TRANSFER FLAVOPROTEIN ALPHA"/>
    <property type="match status" value="1"/>
</dbReference>